<keyword evidence="2" id="KW-1185">Reference proteome</keyword>
<organism evidence="1 2">
    <name type="scientific">Nocardioides jiangsuensis</name>
    <dbReference type="NCBI Taxonomy" id="2866161"/>
    <lineage>
        <taxon>Bacteria</taxon>
        <taxon>Bacillati</taxon>
        <taxon>Actinomycetota</taxon>
        <taxon>Actinomycetes</taxon>
        <taxon>Propionibacteriales</taxon>
        <taxon>Nocardioidaceae</taxon>
        <taxon>Nocardioides</taxon>
    </lineage>
</organism>
<dbReference type="Proteomes" id="UP000754710">
    <property type="component" value="Unassembled WGS sequence"/>
</dbReference>
<comment type="caution">
    <text evidence="1">The sequence shown here is derived from an EMBL/GenBank/DDBJ whole genome shotgun (WGS) entry which is preliminary data.</text>
</comment>
<proteinExistence type="predicted"/>
<dbReference type="RefSeq" id="WP_221024793.1">
    <property type="nucleotide sequence ID" value="NZ_JAIEZQ010000002.1"/>
</dbReference>
<dbReference type="InterPro" id="IPR011989">
    <property type="entry name" value="ARM-like"/>
</dbReference>
<reference evidence="1 2" key="1">
    <citation type="submission" date="2021-08" db="EMBL/GenBank/DDBJ databases">
        <title>Nocardioides bacterium WL0053 sp. nov., isolated from the sediment.</title>
        <authorList>
            <person name="Wang L."/>
            <person name="Zhang D."/>
            <person name="Zhang A."/>
        </authorList>
    </citation>
    <scope>NUCLEOTIDE SEQUENCE [LARGE SCALE GENOMIC DNA]</scope>
    <source>
        <strain evidence="1 2">WL0053</strain>
    </source>
</reference>
<accession>A0ABS7RKG0</accession>
<dbReference type="EMBL" id="JAIEZQ010000002">
    <property type="protein sequence ID" value="MBY9074982.1"/>
    <property type="molecule type" value="Genomic_DNA"/>
</dbReference>
<sequence>MSGARRPGRVQRIAYDDTPLNSTRPDIDARIGWLLAMSRLHHPDPSYGDGRKFLTALADAGFVTSRSLVSRWESGEIPVSYEGMSAYERALGLEPGRISSLTGYIRSAIPGVKTKVIRPQLDPTSREFALRLDELLDLAEDGQALAVDWQDLGWHLAAAPLVHLRASTWETIARRCIATQPRAIKVPYRQYNTAAMNIASLVRAQDFLVDAIAEYLANPDVQVIMNPFGLLDRLPTRKSAQLVLDMVENPPTETARALAIWLATQKVARGDFSEDERNRLDMTVLRMWRANPVKAGDDLAELIASLPEGLRSTLTTAATKAGRRKLGYVVEHGEVMVASKARAMAAELAEAARARVPQDPSYDEDRMLQRLIRECLFHRDSERRHLASLLISASPFGDALTDELLGLLTNPVVPPWVRARAATATRYLSNEVHRMRMLAFIDDPDPAVAVPITQGIGHLTFTDFSDQALRSSLGSEWSLRERAKTYALGMSGSPCLPVLLKSSTTPEWQRSAARWWLAGGPAIRA</sequence>
<name>A0ABS7RKG0_9ACTN</name>
<evidence type="ECO:0000313" key="1">
    <source>
        <dbReference type="EMBL" id="MBY9074982.1"/>
    </source>
</evidence>
<protein>
    <submittedName>
        <fullName evidence="1">Uncharacterized protein</fullName>
    </submittedName>
</protein>
<gene>
    <name evidence="1" type="ORF">K1X13_09145</name>
</gene>
<evidence type="ECO:0000313" key="2">
    <source>
        <dbReference type="Proteomes" id="UP000754710"/>
    </source>
</evidence>
<dbReference type="Gene3D" id="1.25.10.10">
    <property type="entry name" value="Leucine-rich Repeat Variant"/>
    <property type="match status" value="1"/>
</dbReference>